<proteinExistence type="inferred from homology"/>
<comment type="function">
    <text evidence="8">Transfers the 4'-phosphopantetheine moiety from coenzyme A to a Ser of acyl-carrier-protein.</text>
</comment>
<evidence type="ECO:0000256" key="2">
    <source>
        <dbReference type="ARBA" id="ARBA00022679"/>
    </source>
</evidence>
<dbReference type="InterPro" id="IPR008278">
    <property type="entry name" value="4-PPantetheinyl_Trfase_dom"/>
</dbReference>
<keyword evidence="5 8" id="KW-0460">Magnesium</keyword>
<dbReference type="AlphaFoldDB" id="A0A6L2R6V4"/>
<dbReference type="HAMAP" id="MF_00101">
    <property type="entry name" value="AcpS"/>
    <property type="match status" value="1"/>
</dbReference>
<evidence type="ECO:0000313" key="11">
    <source>
        <dbReference type="Proteomes" id="UP000505077"/>
    </source>
</evidence>
<comment type="caution">
    <text evidence="10">The sequence shown here is derived from an EMBL/GenBank/DDBJ whole genome shotgun (WGS) entry which is preliminary data.</text>
</comment>
<keyword evidence="7 8" id="KW-0275">Fatty acid biosynthesis</keyword>
<sequence>MILGLGTDIVELTRIAAMLDKFGRRFIEKILTAAEIAAMPENSPSSLGGRFAAKEAAAKALGSGFSAGITLHHIEIFNDICGAPRLRFLNQAAARVAALGVTRSFVSVSHERTLSVAVVVLEA</sequence>
<feature type="binding site" evidence="8">
    <location>
        <position position="8"/>
    </location>
    <ligand>
        <name>Mg(2+)</name>
        <dbReference type="ChEBI" id="CHEBI:18420"/>
    </ligand>
</feature>
<dbReference type="GO" id="GO:0000287">
    <property type="term" value="F:magnesium ion binding"/>
    <property type="evidence" value="ECO:0007669"/>
    <property type="project" value="UniProtKB-UniRule"/>
</dbReference>
<evidence type="ECO:0000256" key="5">
    <source>
        <dbReference type="ARBA" id="ARBA00022842"/>
    </source>
</evidence>
<dbReference type="InterPro" id="IPR037143">
    <property type="entry name" value="4-PPantetheinyl_Trfase_dom_sf"/>
</dbReference>
<evidence type="ECO:0000256" key="3">
    <source>
        <dbReference type="ARBA" id="ARBA00022723"/>
    </source>
</evidence>
<protein>
    <recommendedName>
        <fullName evidence="8">Holo-[acyl-carrier-protein] synthase</fullName>
        <shortName evidence="8">Holo-ACP synthase</shortName>
        <ecNumber evidence="8">2.7.8.7</ecNumber>
    </recommendedName>
    <alternativeName>
        <fullName evidence="8">4'-phosphopantetheinyl transferase AcpS</fullName>
    </alternativeName>
</protein>
<keyword evidence="2 8" id="KW-0808">Transferase</keyword>
<comment type="similarity">
    <text evidence="8">Belongs to the P-Pant transferase superfamily. AcpS family.</text>
</comment>
<gene>
    <name evidence="8 10" type="primary">acpS</name>
    <name evidence="10" type="ORF">ZNDK_1030</name>
</gene>
<feature type="binding site" evidence="8">
    <location>
        <position position="55"/>
    </location>
    <ligand>
        <name>Mg(2+)</name>
        <dbReference type="ChEBI" id="CHEBI:18420"/>
    </ligand>
</feature>
<dbReference type="NCBIfam" id="TIGR00556">
    <property type="entry name" value="pantethn_trn"/>
    <property type="match status" value="1"/>
</dbReference>
<feature type="domain" description="4'-phosphopantetheinyl transferase" evidence="9">
    <location>
        <begin position="4"/>
        <end position="96"/>
    </location>
</feature>
<comment type="cofactor">
    <cofactor evidence="8">
        <name>Mg(2+)</name>
        <dbReference type="ChEBI" id="CHEBI:18420"/>
    </cofactor>
</comment>
<dbReference type="Proteomes" id="UP000505077">
    <property type="component" value="Unassembled WGS sequence"/>
</dbReference>
<dbReference type="GO" id="GO:0008897">
    <property type="term" value="F:holo-[acyl-carrier-protein] synthase activity"/>
    <property type="evidence" value="ECO:0007669"/>
    <property type="project" value="UniProtKB-UniRule"/>
</dbReference>
<keyword evidence="8" id="KW-0963">Cytoplasm</keyword>
<dbReference type="EMBL" id="BLLL01000011">
    <property type="protein sequence ID" value="GFH63259.1"/>
    <property type="molecule type" value="Genomic_DNA"/>
</dbReference>
<dbReference type="EC" id="2.7.8.7" evidence="8"/>
<keyword evidence="1 8" id="KW-0444">Lipid biosynthesis</keyword>
<dbReference type="NCBIfam" id="TIGR00516">
    <property type="entry name" value="acpS"/>
    <property type="match status" value="1"/>
</dbReference>
<organism evidence="10 11">
    <name type="scientific">Candidatus Desulfovibrio kirbyi</name>
    <dbReference type="NCBI Taxonomy" id="2696086"/>
    <lineage>
        <taxon>Bacteria</taxon>
        <taxon>Pseudomonadati</taxon>
        <taxon>Thermodesulfobacteriota</taxon>
        <taxon>Desulfovibrionia</taxon>
        <taxon>Desulfovibrionales</taxon>
        <taxon>Desulfovibrionaceae</taxon>
        <taxon>Desulfovibrio</taxon>
    </lineage>
</organism>
<dbReference type="InterPro" id="IPR002582">
    <property type="entry name" value="ACPS"/>
</dbReference>
<evidence type="ECO:0000313" key="10">
    <source>
        <dbReference type="EMBL" id="GFH63259.1"/>
    </source>
</evidence>
<dbReference type="InterPro" id="IPR004568">
    <property type="entry name" value="Ppantetheine-prot_Trfase_dom"/>
</dbReference>
<evidence type="ECO:0000256" key="8">
    <source>
        <dbReference type="HAMAP-Rule" id="MF_00101"/>
    </source>
</evidence>
<evidence type="ECO:0000256" key="7">
    <source>
        <dbReference type="ARBA" id="ARBA00023160"/>
    </source>
</evidence>
<keyword evidence="4 8" id="KW-0276">Fatty acid metabolism</keyword>
<evidence type="ECO:0000256" key="4">
    <source>
        <dbReference type="ARBA" id="ARBA00022832"/>
    </source>
</evidence>
<evidence type="ECO:0000256" key="6">
    <source>
        <dbReference type="ARBA" id="ARBA00023098"/>
    </source>
</evidence>
<reference evidence="10 11" key="1">
    <citation type="journal article" date="2020" name="ISME J.">
        <title>Parallel Reductive Genome Evolution in Desulfovibrio Ectosymbionts Independently Acquired by Trichonympha Protists in the Termite Gut.</title>
        <authorList>
            <person name="Takeuchi M."/>
            <person name="Kuwahara H."/>
            <person name="Murakami T."/>
            <person name="Takahashi K."/>
            <person name="Kajitani R."/>
            <person name="Toyoda A."/>
            <person name="Itoh T."/>
            <person name="Ohkuma M."/>
            <person name="Hongoh Y."/>
        </authorList>
    </citation>
    <scope>NUCLEOTIDE SEQUENCE [LARGE SCALE GENOMIC DNA]</scope>
    <source>
        <strain evidence="10">ZnDsv-02</strain>
    </source>
</reference>
<keyword evidence="3 8" id="KW-0479">Metal-binding</keyword>
<name>A0A6L2R6V4_9BACT</name>
<evidence type="ECO:0000256" key="1">
    <source>
        <dbReference type="ARBA" id="ARBA00022516"/>
    </source>
</evidence>
<dbReference type="GO" id="GO:0005737">
    <property type="term" value="C:cytoplasm"/>
    <property type="evidence" value="ECO:0007669"/>
    <property type="project" value="UniProtKB-SubCell"/>
</dbReference>
<dbReference type="Gene3D" id="3.90.470.20">
    <property type="entry name" value="4'-phosphopantetheinyl transferase domain"/>
    <property type="match status" value="1"/>
</dbReference>
<dbReference type="SUPFAM" id="SSF56214">
    <property type="entry name" value="4'-phosphopantetheinyl transferase"/>
    <property type="match status" value="1"/>
</dbReference>
<comment type="catalytic activity">
    <reaction evidence="8">
        <text>apo-[ACP] + CoA = holo-[ACP] + adenosine 3',5'-bisphosphate + H(+)</text>
        <dbReference type="Rhea" id="RHEA:12068"/>
        <dbReference type="Rhea" id="RHEA-COMP:9685"/>
        <dbReference type="Rhea" id="RHEA-COMP:9690"/>
        <dbReference type="ChEBI" id="CHEBI:15378"/>
        <dbReference type="ChEBI" id="CHEBI:29999"/>
        <dbReference type="ChEBI" id="CHEBI:57287"/>
        <dbReference type="ChEBI" id="CHEBI:58343"/>
        <dbReference type="ChEBI" id="CHEBI:64479"/>
        <dbReference type="EC" id="2.7.8.7"/>
    </reaction>
</comment>
<evidence type="ECO:0000259" key="9">
    <source>
        <dbReference type="Pfam" id="PF01648"/>
    </source>
</evidence>
<accession>A0A6L2R6V4</accession>
<dbReference type="Pfam" id="PF01648">
    <property type="entry name" value="ACPS"/>
    <property type="match status" value="1"/>
</dbReference>
<comment type="subcellular location">
    <subcellularLocation>
        <location evidence="8">Cytoplasm</location>
    </subcellularLocation>
</comment>
<dbReference type="GO" id="GO:0006633">
    <property type="term" value="P:fatty acid biosynthetic process"/>
    <property type="evidence" value="ECO:0007669"/>
    <property type="project" value="UniProtKB-UniRule"/>
</dbReference>
<keyword evidence="6 8" id="KW-0443">Lipid metabolism</keyword>